<keyword evidence="2" id="KW-1185">Reference proteome</keyword>
<dbReference type="EMBL" id="CH476735">
    <property type="protein sequence ID" value="EIE81904.1"/>
    <property type="molecule type" value="Genomic_DNA"/>
</dbReference>
<dbReference type="InParanoid" id="I1C0C4"/>
<sequence>MADMSVWDRDGGFQREAVEIELHSSVSEGDVVNIFQALIASYFGDERHLSMEIEIGESVRDREIEIR</sequence>
<proteinExistence type="predicted"/>
<gene>
    <name evidence="1" type="ORF">RO3G_06609</name>
</gene>
<evidence type="ECO:0000313" key="1">
    <source>
        <dbReference type="EMBL" id="EIE81904.1"/>
    </source>
</evidence>
<name>I1C0C4_RHIO9</name>
<dbReference type="Proteomes" id="UP000009138">
    <property type="component" value="Unassembled WGS sequence"/>
</dbReference>
<dbReference type="VEuPathDB" id="FungiDB:RO3G_06609"/>
<organism evidence="1 2">
    <name type="scientific">Rhizopus delemar (strain RA 99-880 / ATCC MYA-4621 / FGSC 9543 / NRRL 43880)</name>
    <name type="common">Mucormycosis agent</name>
    <name type="synonym">Rhizopus arrhizus var. delemar</name>
    <dbReference type="NCBI Taxonomy" id="246409"/>
    <lineage>
        <taxon>Eukaryota</taxon>
        <taxon>Fungi</taxon>
        <taxon>Fungi incertae sedis</taxon>
        <taxon>Mucoromycota</taxon>
        <taxon>Mucoromycotina</taxon>
        <taxon>Mucoromycetes</taxon>
        <taxon>Mucorales</taxon>
        <taxon>Mucorineae</taxon>
        <taxon>Rhizopodaceae</taxon>
        <taxon>Rhizopus</taxon>
    </lineage>
</organism>
<accession>I1C0C4</accession>
<reference evidence="1 2" key="1">
    <citation type="journal article" date="2009" name="PLoS Genet.">
        <title>Genomic analysis of the basal lineage fungus Rhizopus oryzae reveals a whole-genome duplication.</title>
        <authorList>
            <person name="Ma L.-J."/>
            <person name="Ibrahim A.S."/>
            <person name="Skory C."/>
            <person name="Grabherr M.G."/>
            <person name="Burger G."/>
            <person name="Butler M."/>
            <person name="Elias M."/>
            <person name="Idnurm A."/>
            <person name="Lang B.F."/>
            <person name="Sone T."/>
            <person name="Abe A."/>
            <person name="Calvo S.E."/>
            <person name="Corrochano L.M."/>
            <person name="Engels R."/>
            <person name="Fu J."/>
            <person name="Hansberg W."/>
            <person name="Kim J.-M."/>
            <person name="Kodira C.D."/>
            <person name="Koehrsen M.J."/>
            <person name="Liu B."/>
            <person name="Miranda-Saavedra D."/>
            <person name="O'Leary S."/>
            <person name="Ortiz-Castellanos L."/>
            <person name="Poulter R."/>
            <person name="Rodriguez-Romero J."/>
            <person name="Ruiz-Herrera J."/>
            <person name="Shen Y.-Q."/>
            <person name="Zeng Q."/>
            <person name="Galagan J."/>
            <person name="Birren B.W."/>
            <person name="Cuomo C.A."/>
            <person name="Wickes B.L."/>
        </authorList>
    </citation>
    <scope>NUCLEOTIDE SEQUENCE [LARGE SCALE GENOMIC DNA]</scope>
    <source>
        <strain evidence="2">RA 99-880 / ATCC MYA-4621 / FGSC 9543 / NRRL 43880</strain>
    </source>
</reference>
<dbReference type="AlphaFoldDB" id="I1C0C4"/>
<dbReference type="GeneID" id="93613580"/>
<dbReference type="RefSeq" id="XP_067517300.1">
    <property type="nucleotide sequence ID" value="XM_067661199.1"/>
</dbReference>
<evidence type="ECO:0000313" key="2">
    <source>
        <dbReference type="Proteomes" id="UP000009138"/>
    </source>
</evidence>
<protein>
    <submittedName>
        <fullName evidence="1">Uncharacterized protein</fullName>
    </submittedName>
</protein>